<proteinExistence type="predicted"/>
<dbReference type="Proteomes" id="UP000076532">
    <property type="component" value="Unassembled WGS sequence"/>
</dbReference>
<evidence type="ECO:0000313" key="2">
    <source>
        <dbReference type="Proteomes" id="UP000076532"/>
    </source>
</evidence>
<gene>
    <name evidence="1" type="ORF">FIBSPDRAFT_927796</name>
</gene>
<name>A0A166RDD0_9AGAM</name>
<sequence>MGLLGGYEGGFGVRTGRGGEAAGTQGQARGIRWVPQSIEQVEWFRDREGDVKGAGTMTCDFSQSAIQLPPRRCGRRCRWREQSVMGSKRSDGPFRSSVARVMSLGIEIEVELSVIEVIHPQTTFQWKSTEFRVCGNDDPDQWKYGGQKPCGKSLPESVENHCPSLCISTDRRRRRLVNATK</sequence>
<evidence type="ECO:0000313" key="1">
    <source>
        <dbReference type="EMBL" id="KZP28159.1"/>
    </source>
</evidence>
<accession>A0A166RDD0</accession>
<dbReference type="EMBL" id="KV417505">
    <property type="protein sequence ID" value="KZP28159.1"/>
    <property type="molecule type" value="Genomic_DNA"/>
</dbReference>
<protein>
    <submittedName>
        <fullName evidence="1">Uncharacterized protein</fullName>
    </submittedName>
</protein>
<dbReference type="AlphaFoldDB" id="A0A166RDD0"/>
<keyword evidence="2" id="KW-1185">Reference proteome</keyword>
<organism evidence="1 2">
    <name type="scientific">Athelia psychrophila</name>
    <dbReference type="NCBI Taxonomy" id="1759441"/>
    <lineage>
        <taxon>Eukaryota</taxon>
        <taxon>Fungi</taxon>
        <taxon>Dikarya</taxon>
        <taxon>Basidiomycota</taxon>
        <taxon>Agaricomycotina</taxon>
        <taxon>Agaricomycetes</taxon>
        <taxon>Agaricomycetidae</taxon>
        <taxon>Atheliales</taxon>
        <taxon>Atheliaceae</taxon>
        <taxon>Athelia</taxon>
    </lineage>
</organism>
<reference evidence="1 2" key="1">
    <citation type="journal article" date="2016" name="Mol. Biol. Evol.">
        <title>Comparative Genomics of Early-Diverging Mushroom-Forming Fungi Provides Insights into the Origins of Lignocellulose Decay Capabilities.</title>
        <authorList>
            <person name="Nagy L.G."/>
            <person name="Riley R."/>
            <person name="Tritt A."/>
            <person name="Adam C."/>
            <person name="Daum C."/>
            <person name="Floudas D."/>
            <person name="Sun H."/>
            <person name="Yadav J.S."/>
            <person name="Pangilinan J."/>
            <person name="Larsson K.H."/>
            <person name="Matsuura K."/>
            <person name="Barry K."/>
            <person name="Labutti K."/>
            <person name="Kuo R."/>
            <person name="Ohm R.A."/>
            <person name="Bhattacharya S.S."/>
            <person name="Shirouzu T."/>
            <person name="Yoshinaga Y."/>
            <person name="Martin F.M."/>
            <person name="Grigoriev I.V."/>
            <person name="Hibbett D.S."/>
        </authorList>
    </citation>
    <scope>NUCLEOTIDE SEQUENCE [LARGE SCALE GENOMIC DNA]</scope>
    <source>
        <strain evidence="1 2">CBS 109695</strain>
    </source>
</reference>